<evidence type="ECO:0000313" key="3">
    <source>
        <dbReference type="Proteomes" id="UP000053815"/>
    </source>
</evidence>
<feature type="compositionally biased region" description="Polar residues" evidence="1">
    <location>
        <begin position="43"/>
        <end position="56"/>
    </location>
</feature>
<name>A0A0C9MHI7_9FUNG</name>
<feature type="region of interest" description="Disordered" evidence="1">
    <location>
        <begin position="286"/>
        <end position="308"/>
    </location>
</feature>
<feature type="compositionally biased region" description="Low complexity" evidence="1">
    <location>
        <begin position="197"/>
        <end position="222"/>
    </location>
</feature>
<dbReference type="OrthoDB" id="2275573at2759"/>
<dbReference type="AlphaFoldDB" id="A0A0C9MHI7"/>
<keyword evidence="3" id="KW-1185">Reference proteome</keyword>
<feature type="region of interest" description="Disordered" evidence="1">
    <location>
        <begin position="197"/>
        <end position="247"/>
    </location>
</feature>
<protein>
    <submittedName>
        <fullName evidence="2">Uncharacterized protein</fullName>
    </submittedName>
</protein>
<evidence type="ECO:0000313" key="2">
    <source>
        <dbReference type="EMBL" id="GAN02582.1"/>
    </source>
</evidence>
<sequence>MYQPQEQHQRQEQERKAVDLSAANKTRPKSTFLSWILNNGTAHSKNSSLSKDQNINIPERHDGYRASTESRSLSIKPQYLDAKLEITDDTNEVKSYADTENIYKRNSNISVIRKDKSSAMVASCAPELNTGHHRQQQVRIPDRRQSHLYTLYMNKEDQEGGSEEATTLIDYRHKSYYQSQLSPVINVIDVASSSSTTLTRSATWQPSSTTSQIPPSNQYLSPHSPPPPVPPHAFAAPPSLSAAQGTTENMIPARRTSRNYSEDPEIQAKLDALLQSEKATYLSHMIQNNNSSNTNMYRRSTTPKSRKL</sequence>
<dbReference type="EMBL" id="DF836313">
    <property type="protein sequence ID" value="GAN02582.1"/>
    <property type="molecule type" value="Genomic_DNA"/>
</dbReference>
<reference evidence="2" key="1">
    <citation type="submission" date="2014-09" db="EMBL/GenBank/DDBJ databases">
        <title>Draft genome sequence of an oleaginous Mucoromycotina fungus Mucor ambiguus NBRC6742.</title>
        <authorList>
            <person name="Takeda I."/>
            <person name="Yamane N."/>
            <person name="Morita T."/>
            <person name="Tamano K."/>
            <person name="Machida M."/>
            <person name="Baker S."/>
            <person name="Koike H."/>
        </authorList>
    </citation>
    <scope>NUCLEOTIDE SEQUENCE</scope>
    <source>
        <strain evidence="2">NBRC 6742</strain>
    </source>
</reference>
<feature type="region of interest" description="Disordered" evidence="1">
    <location>
        <begin position="43"/>
        <end position="70"/>
    </location>
</feature>
<gene>
    <name evidence="2" type="ORF">MAM1_0024d02026</name>
</gene>
<dbReference type="Proteomes" id="UP000053815">
    <property type="component" value="Unassembled WGS sequence"/>
</dbReference>
<feature type="region of interest" description="Disordered" evidence="1">
    <location>
        <begin position="1"/>
        <end position="23"/>
    </location>
</feature>
<organism evidence="2">
    <name type="scientific">Mucor ambiguus</name>
    <dbReference type="NCBI Taxonomy" id="91626"/>
    <lineage>
        <taxon>Eukaryota</taxon>
        <taxon>Fungi</taxon>
        <taxon>Fungi incertae sedis</taxon>
        <taxon>Mucoromycota</taxon>
        <taxon>Mucoromycotina</taxon>
        <taxon>Mucoromycetes</taxon>
        <taxon>Mucorales</taxon>
        <taxon>Mucorineae</taxon>
        <taxon>Mucoraceae</taxon>
        <taxon>Mucor</taxon>
    </lineage>
</organism>
<accession>A0A0C9MHI7</accession>
<proteinExistence type="predicted"/>
<evidence type="ECO:0000256" key="1">
    <source>
        <dbReference type="SAM" id="MobiDB-lite"/>
    </source>
</evidence>
<feature type="compositionally biased region" description="Basic and acidic residues" evidence="1">
    <location>
        <begin position="7"/>
        <end position="18"/>
    </location>
</feature>